<proteinExistence type="predicted"/>
<keyword evidence="2" id="KW-0472">Membrane</keyword>
<protein>
    <recommendedName>
        <fullName evidence="6">Tetratricopeptide repeat protein</fullName>
    </recommendedName>
</protein>
<evidence type="ECO:0000256" key="2">
    <source>
        <dbReference type="SAM" id="Phobius"/>
    </source>
</evidence>
<gene>
    <name evidence="4" type="ORF">C3F09_11945</name>
</gene>
<dbReference type="EMBL" id="PQAP01000208">
    <property type="protein sequence ID" value="PWB68271.1"/>
    <property type="molecule type" value="Genomic_DNA"/>
</dbReference>
<dbReference type="InterPro" id="IPR019734">
    <property type="entry name" value="TPR_rpt"/>
</dbReference>
<comment type="caution">
    <text evidence="4">The sequence shown here is derived from an EMBL/GenBank/DDBJ whole genome shotgun (WGS) entry which is preliminary data.</text>
</comment>
<organism evidence="4 5">
    <name type="scientific">candidate division GN15 bacterium</name>
    <dbReference type="NCBI Taxonomy" id="2072418"/>
    <lineage>
        <taxon>Bacteria</taxon>
        <taxon>candidate division GN15</taxon>
    </lineage>
</organism>
<evidence type="ECO:0000256" key="3">
    <source>
        <dbReference type="SAM" id="SignalP"/>
    </source>
</evidence>
<dbReference type="AlphaFoldDB" id="A0A855X394"/>
<keyword evidence="3" id="KW-0732">Signal</keyword>
<feature type="transmembrane region" description="Helical" evidence="2">
    <location>
        <begin position="134"/>
        <end position="154"/>
    </location>
</feature>
<evidence type="ECO:0000256" key="1">
    <source>
        <dbReference type="PROSITE-ProRule" id="PRU00339"/>
    </source>
</evidence>
<dbReference type="PROSITE" id="PS50005">
    <property type="entry name" value="TPR"/>
    <property type="match status" value="1"/>
</dbReference>
<feature type="transmembrane region" description="Helical" evidence="2">
    <location>
        <begin position="161"/>
        <end position="179"/>
    </location>
</feature>
<dbReference type="InterPro" id="IPR011990">
    <property type="entry name" value="TPR-like_helical_dom_sf"/>
</dbReference>
<dbReference type="SMART" id="SM00028">
    <property type="entry name" value="TPR"/>
    <property type="match status" value="2"/>
</dbReference>
<keyword evidence="2" id="KW-1133">Transmembrane helix</keyword>
<accession>A0A855X394</accession>
<dbReference type="Gene3D" id="1.25.40.10">
    <property type="entry name" value="Tetratricopeptide repeat domain"/>
    <property type="match status" value="1"/>
</dbReference>
<dbReference type="SUPFAM" id="SSF48452">
    <property type="entry name" value="TPR-like"/>
    <property type="match status" value="1"/>
</dbReference>
<name>A0A855X394_9BACT</name>
<feature type="signal peptide" evidence="3">
    <location>
        <begin position="1"/>
        <end position="23"/>
    </location>
</feature>
<dbReference type="Gene3D" id="2.30.30.40">
    <property type="entry name" value="SH3 Domains"/>
    <property type="match status" value="1"/>
</dbReference>
<dbReference type="Proteomes" id="UP000250918">
    <property type="component" value="Unassembled WGS sequence"/>
</dbReference>
<dbReference type="PROSITE" id="PS50293">
    <property type="entry name" value="TPR_REGION"/>
    <property type="match status" value="1"/>
</dbReference>
<evidence type="ECO:0008006" key="6">
    <source>
        <dbReference type="Google" id="ProtNLM"/>
    </source>
</evidence>
<keyword evidence="1" id="KW-0802">TPR repeat</keyword>
<reference evidence="4 5" key="1">
    <citation type="journal article" date="2018" name="ISME J.">
        <title>A methanotrophic archaeon couples anaerobic oxidation of methane to Fe(III) reduction.</title>
        <authorList>
            <person name="Cai C."/>
            <person name="Leu A.O."/>
            <person name="Xie G.J."/>
            <person name="Guo J."/>
            <person name="Feng Y."/>
            <person name="Zhao J.X."/>
            <person name="Tyson G.W."/>
            <person name="Yuan Z."/>
            <person name="Hu S."/>
        </authorList>
    </citation>
    <scope>NUCLEOTIDE SEQUENCE [LARGE SCALE GENOMIC DNA]</scope>
    <source>
        <strain evidence="4">FeB_12</strain>
    </source>
</reference>
<feature type="repeat" description="TPR" evidence="1">
    <location>
        <begin position="59"/>
        <end position="92"/>
    </location>
</feature>
<dbReference type="Pfam" id="PF00515">
    <property type="entry name" value="TPR_1"/>
    <property type="match status" value="1"/>
</dbReference>
<feature type="chain" id="PRO_5032887064" description="Tetratricopeptide repeat protein" evidence="3">
    <location>
        <begin position="24"/>
        <end position="252"/>
    </location>
</feature>
<evidence type="ECO:0000313" key="5">
    <source>
        <dbReference type="Proteomes" id="UP000250918"/>
    </source>
</evidence>
<keyword evidence="2" id="KW-0812">Transmembrane</keyword>
<evidence type="ECO:0000313" key="4">
    <source>
        <dbReference type="EMBL" id="PWB68271.1"/>
    </source>
</evidence>
<sequence>MRNLSVSVLSFVLLCLVALTTVAAPKDEFARANEQYKEKQYDAAIAGYQSILTQGYESAPVYFNLGNAYFKKGDLGNAILNYMRARRLDPTDDDIKGNLEFARRLTSVQMEGVTINPINSFFESITSSYRLSTLAWLSSLLFIIVIALLAVRYGLPIIHPVIKTALVATLVLLVAASYLTTFKYRHDYLTRRAVIIAAQSEVRTGPSEQSDLELQGEPGLVVEVLAETGGYYNVLFENQRRGWIRKESVAII</sequence>